<dbReference type="InterPro" id="IPR006680">
    <property type="entry name" value="Amidohydro-rel"/>
</dbReference>
<gene>
    <name evidence="2" type="ORF">ACFOD9_05300</name>
</gene>
<dbReference type="Proteomes" id="UP001595604">
    <property type="component" value="Unassembled WGS sequence"/>
</dbReference>
<reference evidence="3" key="1">
    <citation type="journal article" date="2019" name="Int. J. Syst. Evol. Microbiol.">
        <title>The Global Catalogue of Microorganisms (GCM) 10K type strain sequencing project: providing services to taxonomists for standard genome sequencing and annotation.</title>
        <authorList>
            <consortium name="The Broad Institute Genomics Platform"/>
            <consortium name="The Broad Institute Genome Sequencing Center for Infectious Disease"/>
            <person name="Wu L."/>
            <person name="Ma J."/>
        </authorList>
    </citation>
    <scope>NUCLEOTIDE SEQUENCE [LARGE SCALE GENOMIC DNA]</scope>
    <source>
        <strain evidence="3">KCTC 42984</strain>
    </source>
</reference>
<dbReference type="RefSeq" id="WP_379509047.1">
    <property type="nucleotide sequence ID" value="NZ_JBHRTQ010000005.1"/>
</dbReference>
<sequence>MLIIDSQIHPYGPGANLAPGGSHLPGPPSATGEEILAAMAAAGVDAAILVSAWAYYRYDARYAVSVRNQWPERFALVNPVDLDDPALAETVAAWGATPGAIAIRLLLPSTTRLDPDDARLHTAILAAKRAGLAINMACVDQMPLAGHLASRHPSARFVLDHLGLRQPLEPPPLAEPFADLANVLALAAHDNIAIKVSGVGTLSRQAWPFADIWPPLARVFAAYGLARCMWGSDWTRTIHFLSYAQAVAMFRDHAGLAGEELAQLMGGTLQRIYGWTPAIAAPPPARAMG</sequence>
<organism evidence="2 3">
    <name type="scientific">Novosphingobium bradum</name>
    <dbReference type="NCBI Taxonomy" id="1737444"/>
    <lineage>
        <taxon>Bacteria</taxon>
        <taxon>Pseudomonadati</taxon>
        <taxon>Pseudomonadota</taxon>
        <taxon>Alphaproteobacteria</taxon>
        <taxon>Sphingomonadales</taxon>
        <taxon>Sphingomonadaceae</taxon>
        <taxon>Novosphingobium</taxon>
    </lineage>
</organism>
<name>A0ABV7INY2_9SPHN</name>
<dbReference type="SUPFAM" id="SSF51556">
    <property type="entry name" value="Metallo-dependent hydrolases"/>
    <property type="match status" value="1"/>
</dbReference>
<dbReference type="PANTHER" id="PTHR35563">
    <property type="entry name" value="BARREL METAL-DEPENDENT HYDROLASE, PUTATIVE (AFU_ORTHOLOGUE AFUA_1G16240)-RELATED"/>
    <property type="match status" value="1"/>
</dbReference>
<accession>A0ABV7INY2</accession>
<protein>
    <submittedName>
        <fullName evidence="2">Amidohydrolase family protein</fullName>
    </submittedName>
</protein>
<evidence type="ECO:0000313" key="3">
    <source>
        <dbReference type="Proteomes" id="UP001595604"/>
    </source>
</evidence>
<dbReference type="Gene3D" id="3.20.20.140">
    <property type="entry name" value="Metal-dependent hydrolases"/>
    <property type="match status" value="1"/>
</dbReference>
<evidence type="ECO:0000313" key="2">
    <source>
        <dbReference type="EMBL" id="MFC3173662.1"/>
    </source>
</evidence>
<comment type="caution">
    <text evidence="2">The sequence shown here is derived from an EMBL/GenBank/DDBJ whole genome shotgun (WGS) entry which is preliminary data.</text>
</comment>
<proteinExistence type="predicted"/>
<dbReference type="Pfam" id="PF04909">
    <property type="entry name" value="Amidohydro_2"/>
    <property type="match status" value="1"/>
</dbReference>
<dbReference type="InterPro" id="IPR052358">
    <property type="entry name" value="Aro_Compnd_Degr_Hydrolases"/>
</dbReference>
<evidence type="ECO:0000259" key="1">
    <source>
        <dbReference type="Pfam" id="PF04909"/>
    </source>
</evidence>
<feature type="domain" description="Amidohydrolase-related" evidence="1">
    <location>
        <begin position="4"/>
        <end position="274"/>
    </location>
</feature>
<dbReference type="InterPro" id="IPR032466">
    <property type="entry name" value="Metal_Hydrolase"/>
</dbReference>
<dbReference type="PANTHER" id="PTHR35563:SF2">
    <property type="entry name" value="BARREL METAL-DEPENDENT HYDROLASE, PUTATIVE (AFU_ORTHOLOGUE AFUA_1G16240)-RELATED"/>
    <property type="match status" value="1"/>
</dbReference>
<keyword evidence="3" id="KW-1185">Reference proteome</keyword>
<dbReference type="EMBL" id="JBHRTQ010000005">
    <property type="protein sequence ID" value="MFC3173662.1"/>
    <property type="molecule type" value="Genomic_DNA"/>
</dbReference>